<dbReference type="Proteomes" id="UP001597158">
    <property type="component" value="Unassembled WGS sequence"/>
</dbReference>
<feature type="transmembrane region" description="Helical" evidence="7">
    <location>
        <begin position="92"/>
        <end position="116"/>
    </location>
</feature>
<dbReference type="PANTHER" id="PTHR43299">
    <property type="entry name" value="UPF0718 PROTEIN YRAQ"/>
    <property type="match status" value="1"/>
</dbReference>
<feature type="transmembrane region" description="Helical" evidence="7">
    <location>
        <begin position="128"/>
        <end position="150"/>
    </location>
</feature>
<proteinExistence type="inferred from homology"/>
<name>A0ABW3WDR1_9RHOO</name>
<feature type="transmembrane region" description="Helical" evidence="7">
    <location>
        <begin position="156"/>
        <end position="178"/>
    </location>
</feature>
<feature type="transmembrane region" description="Helical" evidence="7">
    <location>
        <begin position="315"/>
        <end position="332"/>
    </location>
</feature>
<evidence type="ECO:0000313" key="8">
    <source>
        <dbReference type="EMBL" id="MFD1264137.1"/>
    </source>
</evidence>
<dbReference type="RefSeq" id="WP_277831161.1">
    <property type="nucleotide sequence ID" value="NZ_JARQZE010000002.1"/>
</dbReference>
<feature type="transmembrane region" description="Helical" evidence="7">
    <location>
        <begin position="199"/>
        <end position="217"/>
    </location>
</feature>
<comment type="similarity">
    <text evidence="2">Belongs to the UPF0718 family.</text>
</comment>
<keyword evidence="4 7" id="KW-0812">Transmembrane</keyword>
<gene>
    <name evidence="8" type="ORF">ACFQ4M_11130</name>
</gene>
<protein>
    <submittedName>
        <fullName evidence="8">Permease</fullName>
    </submittedName>
</protein>
<evidence type="ECO:0000313" key="9">
    <source>
        <dbReference type="Proteomes" id="UP001597158"/>
    </source>
</evidence>
<feature type="transmembrane region" description="Helical" evidence="7">
    <location>
        <begin position="14"/>
        <end position="35"/>
    </location>
</feature>
<keyword evidence="6 7" id="KW-0472">Membrane</keyword>
<dbReference type="EMBL" id="JBHTMC010000024">
    <property type="protein sequence ID" value="MFD1264137.1"/>
    <property type="molecule type" value="Genomic_DNA"/>
</dbReference>
<organism evidence="8 9">
    <name type="scientific">Thauera mechernichensis</name>
    <dbReference type="NCBI Taxonomy" id="82788"/>
    <lineage>
        <taxon>Bacteria</taxon>
        <taxon>Pseudomonadati</taxon>
        <taxon>Pseudomonadota</taxon>
        <taxon>Betaproteobacteria</taxon>
        <taxon>Rhodocyclales</taxon>
        <taxon>Zoogloeaceae</taxon>
        <taxon>Thauera</taxon>
    </lineage>
</organism>
<keyword evidence="5 7" id="KW-1133">Transmembrane helix</keyword>
<keyword evidence="9" id="KW-1185">Reference proteome</keyword>
<feature type="transmembrane region" description="Helical" evidence="7">
    <location>
        <begin position="237"/>
        <end position="255"/>
    </location>
</feature>
<keyword evidence="3" id="KW-1003">Cell membrane</keyword>
<reference evidence="9" key="1">
    <citation type="journal article" date="2019" name="Int. J. Syst. Evol. Microbiol.">
        <title>The Global Catalogue of Microorganisms (GCM) 10K type strain sequencing project: providing services to taxonomists for standard genome sequencing and annotation.</title>
        <authorList>
            <consortium name="The Broad Institute Genomics Platform"/>
            <consortium name="The Broad Institute Genome Sequencing Center for Infectious Disease"/>
            <person name="Wu L."/>
            <person name="Ma J."/>
        </authorList>
    </citation>
    <scope>NUCLEOTIDE SEQUENCE [LARGE SCALE GENOMIC DNA]</scope>
    <source>
        <strain evidence="9">CCUG 48884</strain>
    </source>
</reference>
<evidence type="ECO:0000256" key="6">
    <source>
        <dbReference type="ARBA" id="ARBA00023136"/>
    </source>
</evidence>
<sequence length="451" mass="48016">MDGNSFWRNEWKPLALIVGVFIACFYLPVEALQGWDRLHNAFWEALYLVRWYAEEHVLLCLIPAFFIAGAIAVFVSQAAVMKYLGPAAHKGMAYGVASVSGTILAVCSCTVLPLFAGIYRMGAGLGPAIAFLYSGPAINVLAIILTARILGPELGIARGIGAVVFSVVIGLMMAFLYRKEELEKLNSKIVLPDEGPSRRLWQNAMFFGVLVAILVFANWAKPAVDEGAWHAIYAAKWWITGAFGIALAAILVGWMKMSHIRVLLVAAAGVAAAVVFGEQPLVPFALLIIGLSWITSTDKGEGAGWFASSWDYAKKILPLLLVGVLIAGALLGRPGEEGLIPSEWVAWAVGGNSLAANFFAAFAGAFMYFATLTEVPIVQGLIGNGMGEGPALALLLAGPALSLPNMLVIRSVLGTKKTLTFVAMVVVMATISGMLFGMWVERGLPVSSLPG</sequence>
<evidence type="ECO:0000256" key="2">
    <source>
        <dbReference type="ARBA" id="ARBA00006386"/>
    </source>
</evidence>
<comment type="caution">
    <text evidence="8">The sequence shown here is derived from an EMBL/GenBank/DDBJ whole genome shotgun (WGS) entry which is preliminary data.</text>
</comment>
<feature type="transmembrane region" description="Helical" evidence="7">
    <location>
        <begin position="344"/>
        <end position="370"/>
    </location>
</feature>
<feature type="transmembrane region" description="Helical" evidence="7">
    <location>
        <begin position="421"/>
        <end position="440"/>
    </location>
</feature>
<comment type="subcellular location">
    <subcellularLocation>
        <location evidence="1">Cell membrane</location>
        <topology evidence="1">Multi-pass membrane protein</topology>
    </subcellularLocation>
</comment>
<feature type="transmembrane region" description="Helical" evidence="7">
    <location>
        <begin position="390"/>
        <end position="409"/>
    </location>
</feature>
<evidence type="ECO:0000256" key="3">
    <source>
        <dbReference type="ARBA" id="ARBA00022475"/>
    </source>
</evidence>
<feature type="transmembrane region" description="Helical" evidence="7">
    <location>
        <begin position="56"/>
        <end position="80"/>
    </location>
</feature>
<dbReference type="Pfam" id="PF03773">
    <property type="entry name" value="ArsP_1"/>
    <property type="match status" value="1"/>
</dbReference>
<dbReference type="PANTHER" id="PTHR43299:SF1">
    <property type="entry name" value="UPF0718 PROTEIN YRAQ"/>
    <property type="match status" value="1"/>
</dbReference>
<evidence type="ECO:0000256" key="5">
    <source>
        <dbReference type="ARBA" id="ARBA00022989"/>
    </source>
</evidence>
<evidence type="ECO:0000256" key="4">
    <source>
        <dbReference type="ARBA" id="ARBA00022692"/>
    </source>
</evidence>
<evidence type="ECO:0000256" key="7">
    <source>
        <dbReference type="SAM" id="Phobius"/>
    </source>
</evidence>
<accession>A0ABW3WDR1</accession>
<dbReference type="InterPro" id="IPR005524">
    <property type="entry name" value="DUF318"/>
</dbReference>
<evidence type="ECO:0000256" key="1">
    <source>
        <dbReference type="ARBA" id="ARBA00004651"/>
    </source>
</evidence>
<feature type="transmembrane region" description="Helical" evidence="7">
    <location>
        <begin position="262"/>
        <end position="295"/>
    </location>
</feature>